<proteinExistence type="predicted"/>
<feature type="region of interest" description="Disordered" evidence="1">
    <location>
        <begin position="1"/>
        <end position="38"/>
    </location>
</feature>
<protein>
    <submittedName>
        <fullName evidence="2">Uncharacterized protein</fullName>
    </submittedName>
</protein>
<dbReference type="AlphaFoldDB" id="X1SHE5"/>
<organism evidence="2">
    <name type="scientific">marine sediment metagenome</name>
    <dbReference type="NCBI Taxonomy" id="412755"/>
    <lineage>
        <taxon>unclassified sequences</taxon>
        <taxon>metagenomes</taxon>
        <taxon>ecological metagenomes</taxon>
    </lineage>
</organism>
<comment type="caution">
    <text evidence="2">The sequence shown here is derived from an EMBL/GenBank/DDBJ whole genome shotgun (WGS) entry which is preliminary data.</text>
</comment>
<feature type="compositionally biased region" description="Basic residues" evidence="1">
    <location>
        <begin position="15"/>
        <end position="26"/>
    </location>
</feature>
<reference evidence="2" key="1">
    <citation type="journal article" date="2014" name="Front. Microbiol.">
        <title>High frequency of phylogenetically diverse reductive dehalogenase-homologous genes in deep subseafloor sedimentary metagenomes.</title>
        <authorList>
            <person name="Kawai M."/>
            <person name="Futagami T."/>
            <person name="Toyoda A."/>
            <person name="Takaki Y."/>
            <person name="Nishi S."/>
            <person name="Hori S."/>
            <person name="Arai W."/>
            <person name="Tsubouchi T."/>
            <person name="Morono Y."/>
            <person name="Uchiyama I."/>
            <person name="Ito T."/>
            <person name="Fujiyama A."/>
            <person name="Inagaki F."/>
            <person name="Takami H."/>
        </authorList>
    </citation>
    <scope>NUCLEOTIDE SEQUENCE</scope>
    <source>
        <strain evidence="2">Expedition CK06-06</strain>
    </source>
</reference>
<gene>
    <name evidence="2" type="ORF">S12H4_34626</name>
</gene>
<accession>X1SHE5</accession>
<name>X1SHE5_9ZZZZ</name>
<evidence type="ECO:0000313" key="2">
    <source>
        <dbReference type="EMBL" id="GAI92398.1"/>
    </source>
</evidence>
<evidence type="ECO:0000256" key="1">
    <source>
        <dbReference type="SAM" id="MobiDB-lite"/>
    </source>
</evidence>
<feature type="non-terminal residue" evidence="2">
    <location>
        <position position="1"/>
    </location>
</feature>
<sequence>INPVGRYDYRYPKQFSHKSHGPRGKGKMGMDDIKAFPP</sequence>
<feature type="compositionally biased region" description="Basic and acidic residues" evidence="1">
    <location>
        <begin position="28"/>
        <end position="38"/>
    </location>
</feature>
<dbReference type="EMBL" id="BARW01020507">
    <property type="protein sequence ID" value="GAI92398.1"/>
    <property type="molecule type" value="Genomic_DNA"/>
</dbReference>